<protein>
    <submittedName>
        <fullName evidence="2">IS630 family transposase</fullName>
    </submittedName>
</protein>
<dbReference type="InterPro" id="IPR012337">
    <property type="entry name" value="RNaseH-like_sf"/>
</dbReference>
<comment type="caution">
    <text evidence="2">The sequence shown here is derived from an EMBL/GenBank/DDBJ whole genome shotgun (WGS) entry which is preliminary data.</text>
</comment>
<dbReference type="InterPro" id="IPR038717">
    <property type="entry name" value="Tc1-like_DDE_dom"/>
</dbReference>
<dbReference type="InterPro" id="IPR052702">
    <property type="entry name" value="MscS-like_channel"/>
</dbReference>
<sequence>ATHWTLRSMAKASGLAPSTIHRIWREHGLKPHRIETFKLSNDPKFVEKVRDIVGLYVNPPEHALVLSVDEKSQIQALDRTQPGLPMKRGRGATMTHDYKRHGTTTLFAALDVKAGTVISQCMLRHRAAEFIRFLRLIDKQTPPELDLHLILDNYAAHKTEAVKRWLARHPRFHVHFTPTSASWINAVEGLFATLTKRRLKRGVFRSVIELNQAIRAYLDAHNADPKPFRWTAPADTIISKHQRGKRLLESLH</sequence>
<organism evidence="2 3">
    <name type="scientific">Falsiroseomonas selenitidurans</name>
    <dbReference type="NCBI Taxonomy" id="2716335"/>
    <lineage>
        <taxon>Bacteria</taxon>
        <taxon>Pseudomonadati</taxon>
        <taxon>Pseudomonadota</taxon>
        <taxon>Alphaproteobacteria</taxon>
        <taxon>Acetobacterales</taxon>
        <taxon>Roseomonadaceae</taxon>
        <taxon>Falsiroseomonas</taxon>
    </lineage>
</organism>
<dbReference type="NCBIfam" id="NF033545">
    <property type="entry name" value="transpos_IS630"/>
    <property type="match status" value="1"/>
</dbReference>
<feature type="domain" description="Tc1-like transposase DDE" evidence="1">
    <location>
        <begin position="66"/>
        <end position="210"/>
    </location>
</feature>
<evidence type="ECO:0000259" key="1">
    <source>
        <dbReference type="Pfam" id="PF13358"/>
    </source>
</evidence>
<dbReference type="EMBL" id="JAAVNE010000137">
    <property type="protein sequence ID" value="NKC34662.1"/>
    <property type="molecule type" value="Genomic_DNA"/>
</dbReference>
<dbReference type="Pfam" id="PF13358">
    <property type="entry name" value="DDE_3"/>
    <property type="match status" value="1"/>
</dbReference>
<name>A0ABX1EF97_9PROT</name>
<evidence type="ECO:0000313" key="2">
    <source>
        <dbReference type="EMBL" id="NKC34662.1"/>
    </source>
</evidence>
<dbReference type="SUPFAM" id="SSF53098">
    <property type="entry name" value="Ribonuclease H-like"/>
    <property type="match status" value="1"/>
</dbReference>
<dbReference type="InterPro" id="IPR036397">
    <property type="entry name" value="RNaseH_sf"/>
</dbReference>
<dbReference type="PANTHER" id="PTHR30347:SF1">
    <property type="entry name" value="MECHANOSENSITIVE CHANNEL MSCK"/>
    <property type="match status" value="1"/>
</dbReference>
<reference evidence="2 3" key="1">
    <citation type="submission" date="2020-03" db="EMBL/GenBank/DDBJ databases">
        <title>Roseomonas selenitidurans sp. nov. isolated from urban soil.</title>
        <authorList>
            <person name="Liu H."/>
        </authorList>
    </citation>
    <scope>NUCLEOTIDE SEQUENCE [LARGE SCALE GENOMIC DNA]</scope>
    <source>
        <strain evidence="2 3">BU-1</strain>
    </source>
</reference>
<gene>
    <name evidence="2" type="ORF">HEQ75_27725</name>
</gene>
<dbReference type="InterPro" id="IPR047655">
    <property type="entry name" value="Transpos_IS630-like"/>
</dbReference>
<dbReference type="PANTHER" id="PTHR30347">
    <property type="entry name" value="POTASSIUM CHANNEL RELATED"/>
    <property type="match status" value="1"/>
</dbReference>
<keyword evidence="3" id="KW-1185">Reference proteome</keyword>
<evidence type="ECO:0000313" key="3">
    <source>
        <dbReference type="Proteomes" id="UP000787635"/>
    </source>
</evidence>
<proteinExistence type="predicted"/>
<dbReference type="Proteomes" id="UP000787635">
    <property type="component" value="Unassembled WGS sequence"/>
</dbReference>
<accession>A0ABX1EF97</accession>
<feature type="non-terminal residue" evidence="2">
    <location>
        <position position="1"/>
    </location>
</feature>
<dbReference type="RefSeq" id="WP_168035341.1">
    <property type="nucleotide sequence ID" value="NZ_JAAVNE010000137.1"/>
</dbReference>
<dbReference type="Gene3D" id="3.30.420.10">
    <property type="entry name" value="Ribonuclease H-like superfamily/Ribonuclease H"/>
    <property type="match status" value="1"/>
</dbReference>